<evidence type="ECO:0000256" key="8">
    <source>
        <dbReference type="ARBA" id="ARBA00023316"/>
    </source>
</evidence>
<dbReference type="PANTHER" id="PTHR22914">
    <property type="entry name" value="CHITIN SYNTHASE"/>
    <property type="match status" value="1"/>
</dbReference>
<dbReference type="InterPro" id="IPR004835">
    <property type="entry name" value="Chitin_synth"/>
</dbReference>
<evidence type="ECO:0000256" key="6">
    <source>
        <dbReference type="ARBA" id="ARBA00022692"/>
    </source>
</evidence>
<evidence type="ECO:0000256" key="3">
    <source>
        <dbReference type="ARBA" id="ARBA00022475"/>
    </source>
</evidence>
<keyword evidence="6 10" id="KW-0812">Transmembrane</keyword>
<dbReference type="GO" id="GO:0004100">
    <property type="term" value="F:chitin synthase activity"/>
    <property type="evidence" value="ECO:0007669"/>
    <property type="project" value="UniProtKB-EC"/>
</dbReference>
<proteinExistence type="predicted"/>
<evidence type="ECO:0000313" key="11">
    <source>
        <dbReference type="EMBL" id="JAT46783.1"/>
    </source>
</evidence>
<dbReference type="EC" id="2.4.1.16" evidence="2"/>
<evidence type="ECO:0000256" key="7">
    <source>
        <dbReference type="ARBA" id="ARBA00023136"/>
    </source>
</evidence>
<evidence type="ECO:0000256" key="9">
    <source>
        <dbReference type="SAM" id="MobiDB-lite"/>
    </source>
</evidence>
<evidence type="ECO:0000256" key="4">
    <source>
        <dbReference type="ARBA" id="ARBA00022676"/>
    </source>
</evidence>
<gene>
    <name evidence="11" type="primary">chs1_8</name>
    <name evidence="11" type="ORF">g.18907</name>
</gene>
<feature type="non-terminal residue" evidence="11">
    <location>
        <position position="1"/>
    </location>
</feature>
<keyword evidence="5" id="KW-0808">Transferase</keyword>
<dbReference type="AlphaFoldDB" id="A0A1D1XWP2"/>
<comment type="subcellular location">
    <subcellularLocation>
        <location evidence="1">Cell membrane</location>
        <topology evidence="1">Multi-pass membrane protein</topology>
    </subcellularLocation>
</comment>
<accession>A0A1D1XWP2</accession>
<evidence type="ECO:0000256" key="1">
    <source>
        <dbReference type="ARBA" id="ARBA00004651"/>
    </source>
</evidence>
<organism evidence="11">
    <name type="scientific">Anthurium amnicola</name>
    <dbReference type="NCBI Taxonomy" id="1678845"/>
    <lineage>
        <taxon>Eukaryota</taxon>
        <taxon>Viridiplantae</taxon>
        <taxon>Streptophyta</taxon>
        <taxon>Embryophyta</taxon>
        <taxon>Tracheophyta</taxon>
        <taxon>Spermatophyta</taxon>
        <taxon>Magnoliopsida</taxon>
        <taxon>Liliopsida</taxon>
        <taxon>Araceae</taxon>
        <taxon>Pothoideae</taxon>
        <taxon>Potheae</taxon>
        <taxon>Anthurium</taxon>
    </lineage>
</organism>
<dbReference type="EMBL" id="GDJX01021153">
    <property type="protein sequence ID" value="JAT46783.1"/>
    <property type="molecule type" value="Transcribed_RNA"/>
</dbReference>
<protein>
    <recommendedName>
        <fullName evidence="2">chitin synthase</fullName>
        <ecNumber evidence="2">2.4.1.16</ecNumber>
    </recommendedName>
</protein>
<dbReference type="PANTHER" id="PTHR22914:SF9">
    <property type="entry name" value="CHITIN SYNTHASE 1"/>
    <property type="match status" value="1"/>
</dbReference>
<keyword evidence="3" id="KW-1003">Cell membrane</keyword>
<reference evidence="11" key="1">
    <citation type="submission" date="2015-07" db="EMBL/GenBank/DDBJ databases">
        <title>Transcriptome Assembly of Anthurium amnicola.</title>
        <authorList>
            <person name="Suzuki J."/>
        </authorList>
    </citation>
    <scope>NUCLEOTIDE SEQUENCE</scope>
</reference>
<evidence type="ECO:0000256" key="10">
    <source>
        <dbReference type="SAM" id="Phobius"/>
    </source>
</evidence>
<keyword evidence="4" id="KW-0328">Glycosyltransferase</keyword>
<name>A0A1D1XWP2_9ARAE</name>
<keyword evidence="7 10" id="KW-0472">Membrane</keyword>
<evidence type="ECO:0000256" key="5">
    <source>
        <dbReference type="ARBA" id="ARBA00022679"/>
    </source>
</evidence>
<dbReference type="GO" id="GO:0005886">
    <property type="term" value="C:plasma membrane"/>
    <property type="evidence" value="ECO:0007669"/>
    <property type="project" value="UniProtKB-SubCell"/>
</dbReference>
<feature type="region of interest" description="Disordered" evidence="9">
    <location>
        <begin position="1"/>
        <end position="29"/>
    </location>
</feature>
<dbReference type="GO" id="GO:0071555">
    <property type="term" value="P:cell wall organization"/>
    <property type="evidence" value="ECO:0007669"/>
    <property type="project" value="UniProtKB-KW"/>
</dbReference>
<feature type="transmembrane region" description="Helical" evidence="10">
    <location>
        <begin position="81"/>
        <end position="99"/>
    </location>
</feature>
<keyword evidence="10" id="KW-1133">Transmembrane helix</keyword>
<evidence type="ECO:0000256" key="2">
    <source>
        <dbReference type="ARBA" id="ARBA00012543"/>
    </source>
</evidence>
<dbReference type="GO" id="GO:0006031">
    <property type="term" value="P:chitin biosynthetic process"/>
    <property type="evidence" value="ECO:0007669"/>
    <property type="project" value="TreeGrafter"/>
</dbReference>
<feature type="transmembrane region" description="Helical" evidence="10">
    <location>
        <begin position="119"/>
        <end position="141"/>
    </location>
</feature>
<keyword evidence="8" id="KW-0961">Cell wall biogenesis/degradation</keyword>
<sequence>NTHDVSWGTKGDTAPPKHDLGTAQAAPGKGTVEIEVAEERDLNVLYQEAVDTIKTPVAEEPQHRSASEKQEDYYRNFRTRVVLAWIVSNGALVGILTSTSETLSKILTEEQRSNIYMAIILWSVAALAFFRFVGSMLYLLFRLFTGN</sequence>